<evidence type="ECO:0000313" key="8">
    <source>
        <dbReference type="Proteomes" id="UP000623467"/>
    </source>
</evidence>
<evidence type="ECO:0000256" key="2">
    <source>
        <dbReference type="ARBA" id="ARBA00022771"/>
    </source>
</evidence>
<dbReference type="EMBL" id="JACAZH010000009">
    <property type="protein sequence ID" value="KAF7358783.1"/>
    <property type="molecule type" value="Genomic_DNA"/>
</dbReference>
<dbReference type="Proteomes" id="UP000623467">
    <property type="component" value="Unassembled WGS sequence"/>
</dbReference>
<dbReference type="GO" id="GO:0008270">
    <property type="term" value="F:zinc ion binding"/>
    <property type="evidence" value="ECO:0007669"/>
    <property type="project" value="UniProtKB-KW"/>
</dbReference>
<dbReference type="OrthoDB" id="2870891at2759"/>
<gene>
    <name evidence="7" type="ORF">MSAN_01217600</name>
</gene>
<dbReference type="InterPro" id="IPR002893">
    <property type="entry name" value="Znf_MYND"/>
</dbReference>
<keyword evidence="2 4" id="KW-0863">Zinc-finger</keyword>
<dbReference type="SUPFAM" id="SSF144232">
    <property type="entry name" value="HIT/MYND zinc finger-like"/>
    <property type="match status" value="1"/>
</dbReference>
<reference evidence="7" key="1">
    <citation type="submission" date="2020-05" db="EMBL/GenBank/DDBJ databases">
        <title>Mycena genomes resolve the evolution of fungal bioluminescence.</title>
        <authorList>
            <person name="Tsai I.J."/>
        </authorList>
    </citation>
    <scope>NUCLEOTIDE SEQUENCE</scope>
    <source>
        <strain evidence="7">160909Yilan</strain>
    </source>
</reference>
<proteinExistence type="predicted"/>
<keyword evidence="8" id="KW-1185">Reference proteome</keyword>
<evidence type="ECO:0000256" key="1">
    <source>
        <dbReference type="ARBA" id="ARBA00022723"/>
    </source>
</evidence>
<protein>
    <recommendedName>
        <fullName evidence="6">MYND-type domain-containing protein</fullName>
    </recommendedName>
</protein>
<dbReference type="PROSITE" id="PS50865">
    <property type="entry name" value="ZF_MYND_2"/>
    <property type="match status" value="1"/>
</dbReference>
<evidence type="ECO:0000256" key="4">
    <source>
        <dbReference type="PROSITE-ProRule" id="PRU00134"/>
    </source>
</evidence>
<dbReference type="Pfam" id="PF01753">
    <property type="entry name" value="zf-MYND"/>
    <property type="match status" value="1"/>
</dbReference>
<evidence type="ECO:0000259" key="6">
    <source>
        <dbReference type="PROSITE" id="PS50865"/>
    </source>
</evidence>
<dbReference type="AlphaFoldDB" id="A0A8H7D4S6"/>
<organism evidence="7 8">
    <name type="scientific">Mycena sanguinolenta</name>
    <dbReference type="NCBI Taxonomy" id="230812"/>
    <lineage>
        <taxon>Eukaryota</taxon>
        <taxon>Fungi</taxon>
        <taxon>Dikarya</taxon>
        <taxon>Basidiomycota</taxon>
        <taxon>Agaricomycotina</taxon>
        <taxon>Agaricomycetes</taxon>
        <taxon>Agaricomycetidae</taxon>
        <taxon>Agaricales</taxon>
        <taxon>Marasmiineae</taxon>
        <taxon>Mycenaceae</taxon>
        <taxon>Mycena</taxon>
    </lineage>
</organism>
<feature type="domain" description="MYND-type" evidence="6">
    <location>
        <begin position="281"/>
        <end position="322"/>
    </location>
</feature>
<evidence type="ECO:0000256" key="3">
    <source>
        <dbReference type="ARBA" id="ARBA00022833"/>
    </source>
</evidence>
<accession>A0A8H7D4S6</accession>
<keyword evidence="1" id="KW-0479">Metal-binding</keyword>
<evidence type="ECO:0000256" key="5">
    <source>
        <dbReference type="SAM" id="MobiDB-lite"/>
    </source>
</evidence>
<evidence type="ECO:0000313" key="7">
    <source>
        <dbReference type="EMBL" id="KAF7358783.1"/>
    </source>
</evidence>
<dbReference type="Gene3D" id="6.10.140.2220">
    <property type="match status" value="1"/>
</dbReference>
<comment type="caution">
    <text evidence="7">The sequence shown here is derived from an EMBL/GenBank/DDBJ whole genome shotgun (WGS) entry which is preliminary data.</text>
</comment>
<sequence>MTASQKRLVKAFIDEHLKTERPNKHTDRVAWNAHFELDITLGYAGFSYENTPLMENETGHDWGEITDINLKIANRTRELMYAEGTLISLALENLRYGNFEKEWLGLRLQKKKDLALEGLYRGACSCPRDNSRVSCPELTIKGLVGDGEYNFISLLKRIVEHDPTGNRRVKEVFLFRHPHVEHQWRFTDTAPDVVKASLYLAQLYRTFCIVETLHGIIDAYHGVPMESTRSDLQTSMPARHGEKAEARQATARRVAEEDKNSVRPVDQSQCKEMAASTVAGCYGCYMKIDRKHLKRCGQCQDVWYCSPLQCQKKDWPEHKKACGKQTFSPLSLNPAAPDEFIGCPVAVPGFVRTPALWRQIWYLSKEDSQYSDYHFDTHYAHTSSIAVQYPPGARLIFLVARRRAMASGSLPAIFKMLEILEFEEDVGVRNFTHACYRRQFEKEYDIKITPETKQAAGEFAPPTTKELEEEEQFLRQRWASVANTHEPVFPCTF</sequence>
<keyword evidence="3" id="KW-0862">Zinc</keyword>
<name>A0A8H7D4S6_9AGAR</name>
<feature type="region of interest" description="Disordered" evidence="5">
    <location>
        <begin position="229"/>
        <end position="263"/>
    </location>
</feature>